<dbReference type="AlphaFoldDB" id="A0A3P3W473"/>
<keyword evidence="1" id="KW-0812">Transmembrane</keyword>
<name>A0A3P3W473_9FLAO</name>
<dbReference type="OrthoDB" id="1454326at2"/>
<comment type="caution">
    <text evidence="2">The sequence shown here is derived from an EMBL/GenBank/DDBJ whole genome shotgun (WGS) entry which is preliminary data.</text>
</comment>
<dbReference type="RefSeq" id="WP_125013573.1">
    <property type="nucleotide sequence ID" value="NZ_RQVR01000018.1"/>
</dbReference>
<keyword evidence="1" id="KW-0472">Membrane</keyword>
<dbReference type="EMBL" id="RQVR01000018">
    <property type="protein sequence ID" value="RRJ89227.1"/>
    <property type="molecule type" value="Genomic_DNA"/>
</dbReference>
<organism evidence="2 3">
    <name type="scientific">Flavobacterium macacae</name>
    <dbReference type="NCBI Taxonomy" id="2488993"/>
    <lineage>
        <taxon>Bacteria</taxon>
        <taxon>Pseudomonadati</taxon>
        <taxon>Bacteroidota</taxon>
        <taxon>Flavobacteriia</taxon>
        <taxon>Flavobacteriales</taxon>
        <taxon>Flavobacteriaceae</taxon>
        <taxon>Flavobacterium</taxon>
    </lineage>
</organism>
<evidence type="ECO:0000313" key="2">
    <source>
        <dbReference type="EMBL" id="RRJ89227.1"/>
    </source>
</evidence>
<sequence>MEKEQLQKIIKVLEANNSKDQAYFEVSYTDGEEHGTYIKANNSGLQLFASELLNVALNSEEVLSTNERITHFDSTENWLKGLAFFDYVKIISEKPEENKENEIEDTWKDKALGRGCFAIAIIAIIIFIVGLISTYNYFFNSQV</sequence>
<dbReference type="Proteomes" id="UP000271937">
    <property type="component" value="Unassembled WGS sequence"/>
</dbReference>
<evidence type="ECO:0000256" key="1">
    <source>
        <dbReference type="SAM" id="Phobius"/>
    </source>
</evidence>
<accession>A0A3P3W473</accession>
<reference evidence="2 3" key="1">
    <citation type="submission" date="2018-11" db="EMBL/GenBank/DDBJ databases">
        <title>Flavobacterium sp. nov., YIM 102600 draft genome.</title>
        <authorList>
            <person name="Li G."/>
            <person name="Jiang Y."/>
        </authorList>
    </citation>
    <scope>NUCLEOTIDE SEQUENCE [LARGE SCALE GENOMIC DNA]</scope>
    <source>
        <strain evidence="2 3">YIM 102600</strain>
    </source>
</reference>
<evidence type="ECO:0000313" key="3">
    <source>
        <dbReference type="Proteomes" id="UP000271937"/>
    </source>
</evidence>
<protein>
    <submittedName>
        <fullName evidence="2">Uncharacterized protein</fullName>
    </submittedName>
</protein>
<proteinExistence type="predicted"/>
<keyword evidence="1" id="KW-1133">Transmembrane helix</keyword>
<feature type="transmembrane region" description="Helical" evidence="1">
    <location>
        <begin position="116"/>
        <end position="138"/>
    </location>
</feature>
<gene>
    <name evidence="2" type="ORF">EG849_13235</name>
</gene>
<keyword evidence="3" id="KW-1185">Reference proteome</keyword>